<accession>A0ABQ5AH23</accession>
<reference evidence="1" key="1">
    <citation type="journal article" date="2022" name="Int. J. Mol. Sci.">
        <title>Draft Genome of Tanacetum Coccineum: Genomic Comparison of Closely Related Tanacetum-Family Plants.</title>
        <authorList>
            <person name="Yamashiro T."/>
            <person name="Shiraishi A."/>
            <person name="Nakayama K."/>
            <person name="Satake H."/>
        </authorList>
    </citation>
    <scope>NUCLEOTIDE SEQUENCE</scope>
</reference>
<gene>
    <name evidence="1" type="ORF">Tco_0822036</name>
</gene>
<dbReference type="Proteomes" id="UP001151760">
    <property type="component" value="Unassembled WGS sequence"/>
</dbReference>
<reference evidence="1" key="2">
    <citation type="submission" date="2022-01" db="EMBL/GenBank/DDBJ databases">
        <authorList>
            <person name="Yamashiro T."/>
            <person name="Shiraishi A."/>
            <person name="Satake H."/>
            <person name="Nakayama K."/>
        </authorList>
    </citation>
    <scope>NUCLEOTIDE SEQUENCE</scope>
</reference>
<sequence length="258" mass="29350">EDKTWAIWRTRHGVVGRRKHRPFEKRRKWFMDGHVAANGSEWKEMVSYFYNYCLFLDFPFNKNFTDSDIKKTKLGRYGNDEGEACQFVVRGRYVGLRQRCFVRVGIVKCHHESSRNLAGKCAQRQGTGSYYTFIDISGGSGFCVRYDSLAGFCGVMKQPCLDIIPPFIIEFDHPMPTKCAAGNTGVFVNRRELNQKDLDLLAGRGLPTTKDRSYIIDISGKVVDEDTNEELDCLGKLAPTVENVKHGFGMKVPKVVPK</sequence>
<dbReference type="EMBL" id="BQNB010012229">
    <property type="protein sequence ID" value="GJT00867.1"/>
    <property type="molecule type" value="Genomic_DNA"/>
</dbReference>
<keyword evidence="2" id="KW-1185">Reference proteome</keyword>
<feature type="non-terminal residue" evidence="1">
    <location>
        <position position="1"/>
    </location>
</feature>
<organism evidence="1 2">
    <name type="scientific">Tanacetum coccineum</name>
    <dbReference type="NCBI Taxonomy" id="301880"/>
    <lineage>
        <taxon>Eukaryota</taxon>
        <taxon>Viridiplantae</taxon>
        <taxon>Streptophyta</taxon>
        <taxon>Embryophyta</taxon>
        <taxon>Tracheophyta</taxon>
        <taxon>Spermatophyta</taxon>
        <taxon>Magnoliopsida</taxon>
        <taxon>eudicotyledons</taxon>
        <taxon>Gunneridae</taxon>
        <taxon>Pentapetalae</taxon>
        <taxon>asterids</taxon>
        <taxon>campanulids</taxon>
        <taxon>Asterales</taxon>
        <taxon>Asteraceae</taxon>
        <taxon>Asteroideae</taxon>
        <taxon>Anthemideae</taxon>
        <taxon>Anthemidinae</taxon>
        <taxon>Tanacetum</taxon>
    </lineage>
</organism>
<protein>
    <submittedName>
        <fullName evidence="1">Uncharacterized protein</fullName>
    </submittedName>
</protein>
<name>A0ABQ5AH23_9ASTR</name>
<dbReference type="InterPro" id="IPR040244">
    <property type="entry name" value="EDR4-like"/>
</dbReference>
<comment type="caution">
    <text evidence="1">The sequence shown here is derived from an EMBL/GenBank/DDBJ whole genome shotgun (WGS) entry which is preliminary data.</text>
</comment>
<dbReference type="PANTHER" id="PTHR31105">
    <property type="entry name" value="EXTRA-LARGE G-PROTEIN-LIKE"/>
    <property type="match status" value="1"/>
</dbReference>
<proteinExistence type="predicted"/>
<evidence type="ECO:0000313" key="1">
    <source>
        <dbReference type="EMBL" id="GJT00867.1"/>
    </source>
</evidence>
<evidence type="ECO:0000313" key="2">
    <source>
        <dbReference type="Proteomes" id="UP001151760"/>
    </source>
</evidence>
<dbReference type="PANTHER" id="PTHR31105:SF42">
    <property type="entry name" value="OS02G0258300 PROTEIN"/>
    <property type="match status" value="1"/>
</dbReference>